<feature type="domain" description="UBC core" evidence="5">
    <location>
        <begin position="10"/>
        <end position="159"/>
    </location>
</feature>
<evidence type="ECO:0000256" key="3">
    <source>
        <dbReference type="PROSITE-ProRule" id="PRU10133"/>
    </source>
</evidence>
<evidence type="ECO:0000259" key="5">
    <source>
        <dbReference type="PROSITE" id="PS50127"/>
    </source>
</evidence>
<accession>A0ABP1QS66</accession>
<keyword evidence="4" id="KW-0547">Nucleotide-binding</keyword>
<evidence type="ECO:0000256" key="1">
    <source>
        <dbReference type="ARBA" id="ARBA00022679"/>
    </source>
</evidence>
<comment type="similarity">
    <text evidence="4">Belongs to the ubiquitin-conjugating enzyme family.</text>
</comment>
<name>A0ABP1QS66_9HEXA</name>
<dbReference type="Gene3D" id="3.10.110.10">
    <property type="entry name" value="Ubiquitin Conjugating Enzyme"/>
    <property type="match status" value="1"/>
</dbReference>
<dbReference type="PROSITE" id="PS50127">
    <property type="entry name" value="UBC_2"/>
    <property type="match status" value="1"/>
</dbReference>
<evidence type="ECO:0000256" key="2">
    <source>
        <dbReference type="ARBA" id="ARBA00022786"/>
    </source>
</evidence>
<proteinExistence type="inferred from homology"/>
<dbReference type="PROSITE" id="PS00183">
    <property type="entry name" value="UBC_1"/>
    <property type="match status" value="1"/>
</dbReference>
<feature type="active site" description="Glycyl thioester intermediate" evidence="3">
    <location>
        <position position="95"/>
    </location>
</feature>
<protein>
    <recommendedName>
        <fullName evidence="5">UBC core domain-containing protein</fullName>
    </recommendedName>
</protein>
<dbReference type="Pfam" id="PF00179">
    <property type="entry name" value="UQ_con"/>
    <property type="match status" value="1"/>
</dbReference>
<evidence type="ECO:0000313" key="7">
    <source>
        <dbReference type="Proteomes" id="UP001642540"/>
    </source>
</evidence>
<dbReference type="EMBL" id="CAXLJM020000044">
    <property type="protein sequence ID" value="CAL8110362.1"/>
    <property type="molecule type" value="Genomic_DNA"/>
</dbReference>
<dbReference type="PANTHER" id="PTHR24067">
    <property type="entry name" value="UBIQUITIN-CONJUGATING ENZYME E2"/>
    <property type="match status" value="1"/>
</dbReference>
<keyword evidence="2 4" id="KW-0833">Ubl conjugation pathway</keyword>
<dbReference type="Proteomes" id="UP001642540">
    <property type="component" value="Unassembled WGS sequence"/>
</dbReference>
<comment type="caution">
    <text evidence="6">The sequence shown here is derived from an EMBL/GenBank/DDBJ whole genome shotgun (WGS) entry which is preliminary data.</text>
</comment>
<dbReference type="InterPro" id="IPR016135">
    <property type="entry name" value="UBQ-conjugating_enzyme/RWD"/>
</dbReference>
<dbReference type="SUPFAM" id="SSF54495">
    <property type="entry name" value="UBC-like"/>
    <property type="match status" value="1"/>
</dbReference>
<gene>
    <name evidence="6" type="ORF">ODALV1_LOCUS14190</name>
</gene>
<keyword evidence="4" id="KW-0067">ATP-binding</keyword>
<keyword evidence="7" id="KW-1185">Reference proteome</keyword>
<evidence type="ECO:0000256" key="4">
    <source>
        <dbReference type="RuleBase" id="RU362109"/>
    </source>
</evidence>
<dbReference type="InterPro" id="IPR023313">
    <property type="entry name" value="UBQ-conjugating_AS"/>
</dbReference>
<reference evidence="6 7" key="1">
    <citation type="submission" date="2024-08" db="EMBL/GenBank/DDBJ databases">
        <authorList>
            <person name="Cucini C."/>
            <person name="Frati F."/>
        </authorList>
    </citation>
    <scope>NUCLEOTIDE SEQUENCE [LARGE SCALE GENOMIC DNA]</scope>
</reference>
<dbReference type="InterPro" id="IPR050113">
    <property type="entry name" value="Ub_conjugating_enzyme"/>
</dbReference>
<sequence length="172" mass="19431">MSGSVMDAKEAVKRLQADLKRVSQNPPVCITVDIQDDGNIFRWNAMIYGPFDTPFEGGCFRLKMQFPTDYPKRPPSVYFYSRMFHPNVYANGRICLDILQDLSVWKPAFDAGIILCAIQDMLGEPNPDSPANPTANNFYVNDKAMYEIKVKEIVKMAQEELDADVNLNSKPA</sequence>
<dbReference type="InterPro" id="IPR000608">
    <property type="entry name" value="UBC"/>
</dbReference>
<keyword evidence="1" id="KW-0808">Transferase</keyword>
<organism evidence="6 7">
    <name type="scientific">Orchesella dallaii</name>
    <dbReference type="NCBI Taxonomy" id="48710"/>
    <lineage>
        <taxon>Eukaryota</taxon>
        <taxon>Metazoa</taxon>
        <taxon>Ecdysozoa</taxon>
        <taxon>Arthropoda</taxon>
        <taxon>Hexapoda</taxon>
        <taxon>Collembola</taxon>
        <taxon>Entomobryomorpha</taxon>
        <taxon>Entomobryoidea</taxon>
        <taxon>Orchesellidae</taxon>
        <taxon>Orchesellinae</taxon>
        <taxon>Orchesella</taxon>
    </lineage>
</organism>
<evidence type="ECO:0000313" key="6">
    <source>
        <dbReference type="EMBL" id="CAL8110362.1"/>
    </source>
</evidence>
<dbReference type="SMART" id="SM00212">
    <property type="entry name" value="UBCc"/>
    <property type="match status" value="1"/>
</dbReference>